<keyword evidence="1" id="KW-0175">Coiled coil</keyword>
<dbReference type="EMBL" id="JABCYN010000022">
    <property type="protein sequence ID" value="KAF6013387.1"/>
    <property type="molecule type" value="Genomic_DNA"/>
</dbReference>
<evidence type="ECO:0000256" key="3">
    <source>
        <dbReference type="SAM" id="Phobius"/>
    </source>
</evidence>
<dbReference type="SUPFAM" id="SSF58038">
    <property type="entry name" value="SNARE fusion complex"/>
    <property type="match status" value="1"/>
</dbReference>
<evidence type="ECO:0000313" key="8">
    <source>
        <dbReference type="Proteomes" id="UP000568158"/>
    </source>
</evidence>
<evidence type="ECO:0000256" key="1">
    <source>
        <dbReference type="PROSITE-ProRule" id="PRU00290"/>
    </source>
</evidence>
<accession>A0A7D9D0A8</accession>
<dbReference type="Gene3D" id="1.20.5.110">
    <property type="match status" value="1"/>
</dbReference>
<sequence length="309" mass="35155">MGIENAEEPNSSEPLINPTDSNRVTNAPEPTLRTSIIHACLTANSTTLYTYDDPNFAPLLNINYAELVSSNIGAINSLPESRADNYNVSSYLMTYKNDQREAEGKIDDKKKDKYIKLVLYYNKKLMKNNDLITLVILCGDEMLKSFVYNLMDKIMFTYLNAYYESPGPTANMTTTTNFEFKIRMRDIIVGEQDKLITLTQNYGAVNGDLIHIREIMNSNIDKILDRGQSLDTLIDKTQNLNTSANSFRRTAISVKRKFWWSNVKSIFITCLIATIVLYFLIGLECGLPFYNKCVHPSPPHQPIHSHPPK</sequence>
<dbReference type="GO" id="GO:0016192">
    <property type="term" value="P:vesicle-mediated transport"/>
    <property type="evidence" value="ECO:0007669"/>
    <property type="project" value="InterPro"/>
</dbReference>
<feature type="domain" description="V-SNARE coiled-coil homology" evidence="4">
    <location>
        <begin position="201"/>
        <end position="261"/>
    </location>
</feature>
<dbReference type="CDD" id="cd15843">
    <property type="entry name" value="R-SNARE"/>
    <property type="match status" value="1"/>
</dbReference>
<dbReference type="Proteomes" id="UP000478008">
    <property type="component" value="Unassembled WGS sequence"/>
</dbReference>
<dbReference type="PROSITE" id="PS50892">
    <property type="entry name" value="V_SNARE"/>
    <property type="match status" value="1"/>
</dbReference>
<proteinExistence type="predicted"/>
<evidence type="ECO:0000313" key="7">
    <source>
        <dbReference type="Proteomes" id="UP000478008"/>
    </source>
</evidence>
<gene>
    <name evidence="6" type="ORF">DEBR0S6_03576G</name>
    <name evidence="5" type="ORF">HII12_002103</name>
</gene>
<dbReference type="GO" id="GO:0016020">
    <property type="term" value="C:membrane"/>
    <property type="evidence" value="ECO:0007669"/>
    <property type="project" value="InterPro"/>
</dbReference>
<dbReference type="InterPro" id="IPR001388">
    <property type="entry name" value="Synaptobrevin-like"/>
</dbReference>
<dbReference type="AlphaFoldDB" id="A0A7D9D0A8"/>
<dbReference type="Proteomes" id="UP000568158">
    <property type="component" value="Unassembled WGS sequence"/>
</dbReference>
<dbReference type="PANTHER" id="PTHR45701">
    <property type="entry name" value="SYNAPTOBREVIN FAMILY MEMBER"/>
    <property type="match status" value="1"/>
</dbReference>
<dbReference type="InterPro" id="IPR042855">
    <property type="entry name" value="V_SNARE_CC"/>
</dbReference>
<feature type="transmembrane region" description="Helical" evidence="3">
    <location>
        <begin position="258"/>
        <end position="281"/>
    </location>
</feature>
<dbReference type="InterPro" id="IPR016444">
    <property type="entry name" value="Synaptobrevin/VAMP"/>
</dbReference>
<keyword evidence="3" id="KW-0472">Membrane</keyword>
<reference evidence="6 7" key="1">
    <citation type="submission" date="2019-07" db="EMBL/GenBank/DDBJ databases">
        <authorList>
            <person name="Friedrich A."/>
            <person name="Schacherer J."/>
        </authorList>
    </citation>
    <scope>NUCLEOTIDE SEQUENCE [LARGE SCALE GENOMIC DNA]</scope>
</reference>
<name>A0A7D9D0A8_DEKBR</name>
<keyword evidence="3" id="KW-1133">Transmembrane helix</keyword>
<dbReference type="EMBL" id="CABFWN010000006">
    <property type="protein sequence ID" value="VUG19931.1"/>
    <property type="molecule type" value="Genomic_DNA"/>
</dbReference>
<feature type="compositionally biased region" description="Polar residues" evidence="2">
    <location>
        <begin position="8"/>
        <end position="25"/>
    </location>
</feature>
<dbReference type="PRINTS" id="PR00219">
    <property type="entry name" value="SYNAPTOBREVN"/>
</dbReference>
<organism evidence="6 7">
    <name type="scientific">Dekkera bruxellensis</name>
    <name type="common">Brettanomyces custersii</name>
    <dbReference type="NCBI Taxonomy" id="5007"/>
    <lineage>
        <taxon>Eukaryota</taxon>
        <taxon>Fungi</taxon>
        <taxon>Dikarya</taxon>
        <taxon>Ascomycota</taxon>
        <taxon>Saccharomycotina</taxon>
        <taxon>Pichiomycetes</taxon>
        <taxon>Pichiales</taxon>
        <taxon>Pichiaceae</taxon>
        <taxon>Brettanomyces</taxon>
    </lineage>
</organism>
<reference evidence="5 8" key="2">
    <citation type="journal article" date="2020" name="Appl. Microbiol. Biotechnol.">
        <title>Targeted gene deletion in Brettanomyces bruxellensis with an expression-free CRISPR-Cas9 system.</title>
        <authorList>
            <person name="Varela C."/>
            <person name="Bartel C."/>
            <person name="Onetto C."/>
            <person name="Borneman A."/>
        </authorList>
    </citation>
    <scope>NUCLEOTIDE SEQUENCE [LARGE SCALE GENOMIC DNA]</scope>
    <source>
        <strain evidence="5 8">AWRI1613</strain>
    </source>
</reference>
<dbReference type="Pfam" id="PF00957">
    <property type="entry name" value="Synaptobrevin"/>
    <property type="match status" value="1"/>
</dbReference>
<keyword evidence="3" id="KW-0812">Transmembrane</keyword>
<evidence type="ECO:0000313" key="6">
    <source>
        <dbReference type="EMBL" id="VUG19931.1"/>
    </source>
</evidence>
<keyword evidence="7" id="KW-1185">Reference proteome</keyword>
<feature type="region of interest" description="Disordered" evidence="2">
    <location>
        <begin position="1"/>
        <end position="28"/>
    </location>
</feature>
<evidence type="ECO:0000259" key="4">
    <source>
        <dbReference type="PROSITE" id="PS50892"/>
    </source>
</evidence>
<evidence type="ECO:0000256" key="2">
    <source>
        <dbReference type="SAM" id="MobiDB-lite"/>
    </source>
</evidence>
<protein>
    <submittedName>
        <fullName evidence="6">DEBR0S6_03576g1_1</fullName>
    </submittedName>
</protein>
<evidence type="ECO:0000313" key="5">
    <source>
        <dbReference type="EMBL" id="KAF6013387.1"/>
    </source>
</evidence>